<dbReference type="PATRIC" id="fig|280871.6.peg.4868"/>
<proteinExistence type="predicted"/>
<reference evidence="2 3" key="1">
    <citation type="submission" date="2015-01" db="EMBL/GenBank/DDBJ databases">
        <title>Genome sequence of Mycobacterium llatzerense and Mycobacterium immunogenum recovered from brain abscess.</title>
        <authorList>
            <person name="Greninger A.L."/>
            <person name="Langelier C."/>
            <person name="Cunningham G."/>
            <person name="Chiu C.Y."/>
            <person name="Miller S."/>
        </authorList>
    </citation>
    <scope>NUCLEOTIDE SEQUENCE [LARGE SCALE GENOMIC DNA]</scope>
    <source>
        <strain evidence="2 3">CLUC14</strain>
    </source>
</reference>
<dbReference type="RefSeq" id="WP_043987575.1">
    <property type="nucleotide sequence ID" value="NZ_JXST01000040.1"/>
</dbReference>
<dbReference type="Proteomes" id="UP000032221">
    <property type="component" value="Unassembled WGS sequence"/>
</dbReference>
<dbReference type="OrthoDB" id="4629711at2"/>
<gene>
    <name evidence="2" type="ORF">TL10_23520</name>
</gene>
<dbReference type="InterPro" id="IPR000084">
    <property type="entry name" value="PE-PGRS_N"/>
</dbReference>
<evidence type="ECO:0000313" key="2">
    <source>
        <dbReference type="EMBL" id="KIU14633.1"/>
    </source>
</evidence>
<dbReference type="Pfam" id="PF00934">
    <property type="entry name" value="PE"/>
    <property type="match status" value="1"/>
</dbReference>
<dbReference type="EMBL" id="JXST01000040">
    <property type="protein sequence ID" value="KIU14633.1"/>
    <property type="molecule type" value="Genomic_DNA"/>
</dbReference>
<accession>A0A0D1IZF2</accession>
<name>A0A0D1IZF2_9MYCO</name>
<dbReference type="AlphaFoldDB" id="A0A0D1IZF2"/>
<feature type="domain" description="PE" evidence="1">
    <location>
        <begin position="6"/>
        <end position="84"/>
    </location>
</feature>
<organism evidence="2 3">
    <name type="scientific">Mycolicibacterium llatzerense</name>
    <dbReference type="NCBI Taxonomy" id="280871"/>
    <lineage>
        <taxon>Bacteria</taxon>
        <taxon>Bacillati</taxon>
        <taxon>Actinomycetota</taxon>
        <taxon>Actinomycetes</taxon>
        <taxon>Mycobacteriales</taxon>
        <taxon>Mycobacteriaceae</taxon>
        <taxon>Mycolicibacterium</taxon>
    </lineage>
</organism>
<comment type="caution">
    <text evidence="2">The sequence shown here is derived from an EMBL/GenBank/DDBJ whole genome shotgun (WGS) entry which is preliminary data.</text>
</comment>
<evidence type="ECO:0000259" key="1">
    <source>
        <dbReference type="Pfam" id="PF00934"/>
    </source>
</evidence>
<evidence type="ECO:0000313" key="3">
    <source>
        <dbReference type="Proteomes" id="UP000032221"/>
    </source>
</evidence>
<dbReference type="STRING" id="280871.TL10_23520"/>
<sequence length="101" mass="9723">MSFISLEPEAVMAASGMAAGLSGEAAAHGGQTAASAAVVPPGIEEISAANAAKIAEFASQASAVLEAGAAFHAEHGVALGLSSAVTDLTDALNYAIIGDIV</sequence>
<protein>
    <recommendedName>
        <fullName evidence="1">PE domain-containing protein</fullName>
    </recommendedName>
</protein>
<dbReference type="Gene3D" id="1.10.287.850">
    <property type="entry name" value="HP0062-like domain"/>
    <property type="match status" value="1"/>
</dbReference>
<keyword evidence="3" id="KW-1185">Reference proteome</keyword>